<dbReference type="SUPFAM" id="SSF54862">
    <property type="entry name" value="4Fe-4S ferredoxins"/>
    <property type="match status" value="1"/>
</dbReference>
<dbReference type="GO" id="GO:0046872">
    <property type="term" value="F:metal ion binding"/>
    <property type="evidence" value="ECO:0007669"/>
    <property type="project" value="UniProtKB-KW"/>
</dbReference>
<dbReference type="EMBL" id="PFAJ01000044">
    <property type="protein sequence ID" value="PIR97086.1"/>
    <property type="molecule type" value="Genomic_DNA"/>
</dbReference>
<keyword evidence="2" id="KW-0479">Metal-binding</keyword>
<dbReference type="Proteomes" id="UP000230557">
    <property type="component" value="Unassembled WGS sequence"/>
</dbReference>
<evidence type="ECO:0000313" key="6">
    <source>
        <dbReference type="EMBL" id="PIR97086.1"/>
    </source>
</evidence>
<evidence type="ECO:0000256" key="2">
    <source>
        <dbReference type="ARBA" id="ARBA00022723"/>
    </source>
</evidence>
<protein>
    <recommendedName>
        <fullName evidence="8">Ferredoxin</fullName>
    </recommendedName>
</protein>
<reference evidence="7" key="1">
    <citation type="submission" date="2017-09" db="EMBL/GenBank/DDBJ databases">
        <title>Depth-based differentiation of microbial function through sediment-hosted aquifers and enrichment of novel symbionts in the deep terrestrial subsurface.</title>
        <authorList>
            <person name="Probst A.J."/>
            <person name="Ladd B."/>
            <person name="Jarett J.K."/>
            <person name="Geller-Mcgrath D.E."/>
            <person name="Sieber C.M.K."/>
            <person name="Emerson J.B."/>
            <person name="Anantharaman K."/>
            <person name="Thomas B.C."/>
            <person name="Malmstrom R."/>
            <person name="Stieglmeier M."/>
            <person name="Klingl A."/>
            <person name="Woyke T."/>
            <person name="Ryan C.M."/>
            <person name="Banfield J.F."/>
        </authorList>
    </citation>
    <scope>NUCLEOTIDE SEQUENCE [LARGE SCALE GENOMIC DNA]</scope>
</reference>
<evidence type="ECO:0000256" key="1">
    <source>
        <dbReference type="ARBA" id="ARBA00022448"/>
    </source>
</evidence>
<organism evidence="6 7">
    <name type="scientific">Candidatus Doudnabacteria bacterium CG10_big_fil_rev_8_21_14_0_10_41_10</name>
    <dbReference type="NCBI Taxonomy" id="1974551"/>
    <lineage>
        <taxon>Bacteria</taxon>
        <taxon>Candidatus Doudnaibacteriota</taxon>
    </lineage>
</organism>
<evidence type="ECO:0000256" key="5">
    <source>
        <dbReference type="ARBA" id="ARBA00023014"/>
    </source>
</evidence>
<keyword evidence="4" id="KW-0408">Iron</keyword>
<gene>
    <name evidence="6" type="ORF">COT91_03210</name>
</gene>
<dbReference type="AlphaFoldDB" id="A0A2H0VDC4"/>
<dbReference type="GO" id="GO:0051536">
    <property type="term" value="F:iron-sulfur cluster binding"/>
    <property type="evidence" value="ECO:0007669"/>
    <property type="project" value="UniProtKB-KW"/>
</dbReference>
<evidence type="ECO:0008006" key="8">
    <source>
        <dbReference type="Google" id="ProtNLM"/>
    </source>
</evidence>
<dbReference type="PANTHER" id="PTHR36923:SF3">
    <property type="entry name" value="FERREDOXIN"/>
    <property type="match status" value="1"/>
</dbReference>
<evidence type="ECO:0000313" key="7">
    <source>
        <dbReference type="Proteomes" id="UP000230557"/>
    </source>
</evidence>
<keyword evidence="3" id="KW-0249">Electron transport</keyword>
<evidence type="ECO:0000256" key="3">
    <source>
        <dbReference type="ARBA" id="ARBA00022982"/>
    </source>
</evidence>
<keyword evidence="1" id="KW-0813">Transport</keyword>
<dbReference type="Pfam" id="PF13459">
    <property type="entry name" value="Fer4_15"/>
    <property type="match status" value="1"/>
</dbReference>
<keyword evidence="5" id="KW-0411">Iron-sulfur</keyword>
<dbReference type="PANTHER" id="PTHR36923">
    <property type="entry name" value="FERREDOXIN"/>
    <property type="match status" value="1"/>
</dbReference>
<proteinExistence type="predicted"/>
<dbReference type="InterPro" id="IPR051269">
    <property type="entry name" value="Fe-S_cluster_ET"/>
</dbReference>
<name>A0A2H0VDC4_9BACT</name>
<sequence length="85" mass="9020">MGKQDTYKRDKEGSEIGEIIVDRDLCIGAASCVAVSGGTYELDGENKAIVKDANVADDEETKAAAASCPTKAIILKDKQGKQIYP</sequence>
<evidence type="ECO:0000256" key="4">
    <source>
        <dbReference type="ARBA" id="ARBA00023004"/>
    </source>
</evidence>
<dbReference type="Gene3D" id="3.30.70.20">
    <property type="match status" value="1"/>
</dbReference>
<comment type="caution">
    <text evidence="6">The sequence shown here is derived from an EMBL/GenBank/DDBJ whole genome shotgun (WGS) entry which is preliminary data.</text>
</comment>
<accession>A0A2H0VDC4</accession>